<reference evidence="2" key="2">
    <citation type="journal article" date="2015" name="Data Brief">
        <title>Shoot transcriptome of the giant reed, Arundo donax.</title>
        <authorList>
            <person name="Barrero R.A."/>
            <person name="Guerrero F.D."/>
            <person name="Moolhuijzen P."/>
            <person name="Goolsby J.A."/>
            <person name="Tidwell J."/>
            <person name="Bellgard S.E."/>
            <person name="Bellgard M.I."/>
        </authorList>
    </citation>
    <scope>NUCLEOTIDE SEQUENCE</scope>
    <source>
        <tissue evidence="2">Shoot tissue taken approximately 20 cm above the soil surface</tissue>
    </source>
</reference>
<evidence type="ECO:0000256" key="1">
    <source>
        <dbReference type="SAM" id="MobiDB-lite"/>
    </source>
</evidence>
<organism evidence="2">
    <name type="scientific">Arundo donax</name>
    <name type="common">Giant reed</name>
    <name type="synonym">Donax arundinaceus</name>
    <dbReference type="NCBI Taxonomy" id="35708"/>
    <lineage>
        <taxon>Eukaryota</taxon>
        <taxon>Viridiplantae</taxon>
        <taxon>Streptophyta</taxon>
        <taxon>Embryophyta</taxon>
        <taxon>Tracheophyta</taxon>
        <taxon>Spermatophyta</taxon>
        <taxon>Magnoliopsida</taxon>
        <taxon>Liliopsida</taxon>
        <taxon>Poales</taxon>
        <taxon>Poaceae</taxon>
        <taxon>PACMAD clade</taxon>
        <taxon>Arundinoideae</taxon>
        <taxon>Arundineae</taxon>
        <taxon>Arundo</taxon>
    </lineage>
</organism>
<proteinExistence type="predicted"/>
<reference evidence="2" key="1">
    <citation type="submission" date="2014-09" db="EMBL/GenBank/DDBJ databases">
        <authorList>
            <person name="Magalhaes I.L.F."/>
            <person name="Oliveira U."/>
            <person name="Santos F.R."/>
            <person name="Vidigal T.H.D.A."/>
            <person name="Brescovit A.D."/>
            <person name="Santos A.J."/>
        </authorList>
    </citation>
    <scope>NUCLEOTIDE SEQUENCE</scope>
    <source>
        <tissue evidence="2">Shoot tissue taken approximately 20 cm above the soil surface</tissue>
    </source>
</reference>
<evidence type="ECO:0000313" key="2">
    <source>
        <dbReference type="EMBL" id="JAD46560.1"/>
    </source>
</evidence>
<protein>
    <submittedName>
        <fullName evidence="2">Uncharacterized protein</fullName>
    </submittedName>
</protein>
<name>A0A0A9AC54_ARUDO</name>
<sequence>MRVGIGRSPRRRPCAGTGVARREGSSTAAAAQRGRGGDGVSDSRSLYCSNPTAWNTIATDAL</sequence>
<accession>A0A0A9AC54</accession>
<dbReference type="AlphaFoldDB" id="A0A0A9AC54"/>
<feature type="region of interest" description="Disordered" evidence="1">
    <location>
        <begin position="1"/>
        <end position="45"/>
    </location>
</feature>
<dbReference type="EMBL" id="GBRH01251335">
    <property type="protein sequence ID" value="JAD46560.1"/>
    <property type="molecule type" value="Transcribed_RNA"/>
</dbReference>